<feature type="compositionally biased region" description="Low complexity" evidence="1">
    <location>
        <begin position="183"/>
        <end position="200"/>
    </location>
</feature>
<protein>
    <recommendedName>
        <fullName evidence="4">Secreted protein</fullName>
    </recommendedName>
</protein>
<evidence type="ECO:0000313" key="2">
    <source>
        <dbReference type="EMBL" id="MQY15645.1"/>
    </source>
</evidence>
<comment type="caution">
    <text evidence="2">The sequence shown here is derived from an EMBL/GenBank/DDBJ whole genome shotgun (WGS) entry which is preliminary data.</text>
</comment>
<sequence>MDVAIALLALMFVVFVVLGALAVVKTTRAVKRGVERTVADTRRSVTEASLKVRSAAQPGALGEIASLRLGLRTSIDSARTALTGAAPGDPAVQESLRLLDQLHAYGRALDSELRQLEREPDKARVAERMTDARQRTERIRHSADSLRWAVQDRTRHAQADGLDELQAQIDLEAGALRHWNSQTAGEAEASGASTPSSSAPREINGAQKLTQDAFQTLLSKIEKVRRDPA</sequence>
<evidence type="ECO:0000313" key="3">
    <source>
        <dbReference type="Proteomes" id="UP000466345"/>
    </source>
</evidence>
<evidence type="ECO:0008006" key="4">
    <source>
        <dbReference type="Google" id="ProtNLM"/>
    </source>
</evidence>
<keyword evidence="3" id="KW-1185">Reference proteome</keyword>
<gene>
    <name evidence="2" type="ORF">SRB5_58330</name>
</gene>
<reference evidence="2 3" key="1">
    <citation type="submission" date="2019-10" db="EMBL/GenBank/DDBJ databases">
        <title>Streptomyces smaragdinus sp. nov. and Streptomyces fabii sp. nov., isolated from the gut of fungus growing-termite Macrotermes natalensis.</title>
        <authorList>
            <person name="Schwitalla J."/>
            <person name="Benndorf R."/>
            <person name="Martin K."/>
            <person name="De Beer W."/>
            <person name="Kaster A.-K."/>
            <person name="Vollmers J."/>
            <person name="Poulsen M."/>
            <person name="Beemelmanns C."/>
        </authorList>
    </citation>
    <scope>NUCLEOTIDE SEQUENCE [LARGE SCALE GENOMIC DNA]</scope>
    <source>
        <strain evidence="2 3">RB5</strain>
    </source>
</reference>
<evidence type="ECO:0000256" key="1">
    <source>
        <dbReference type="SAM" id="MobiDB-lite"/>
    </source>
</evidence>
<dbReference type="RefSeq" id="WP_323378681.1">
    <property type="nucleotide sequence ID" value="NZ_WEGJ01000036.1"/>
</dbReference>
<dbReference type="AlphaFoldDB" id="A0A7K0CQ98"/>
<accession>A0A7K0CQ98</accession>
<dbReference type="Proteomes" id="UP000466345">
    <property type="component" value="Unassembled WGS sequence"/>
</dbReference>
<dbReference type="EMBL" id="WEGJ01000036">
    <property type="protein sequence ID" value="MQY15645.1"/>
    <property type="molecule type" value="Genomic_DNA"/>
</dbReference>
<proteinExistence type="predicted"/>
<feature type="region of interest" description="Disordered" evidence="1">
    <location>
        <begin position="183"/>
        <end position="207"/>
    </location>
</feature>
<name>A0A7K0CQ98_9ACTN</name>
<organism evidence="2 3">
    <name type="scientific">Streptomyces smaragdinus</name>
    <dbReference type="NCBI Taxonomy" id="2585196"/>
    <lineage>
        <taxon>Bacteria</taxon>
        <taxon>Bacillati</taxon>
        <taxon>Actinomycetota</taxon>
        <taxon>Actinomycetes</taxon>
        <taxon>Kitasatosporales</taxon>
        <taxon>Streptomycetaceae</taxon>
        <taxon>Streptomyces</taxon>
    </lineage>
</organism>